<dbReference type="AlphaFoldDB" id="A0A448X8K4"/>
<keyword evidence="2" id="KW-1185">Reference proteome</keyword>
<evidence type="ECO:0000313" key="2">
    <source>
        <dbReference type="Proteomes" id="UP000784294"/>
    </source>
</evidence>
<comment type="caution">
    <text evidence="1">The sequence shown here is derived from an EMBL/GenBank/DDBJ whole genome shotgun (WGS) entry which is preliminary data.</text>
</comment>
<gene>
    <name evidence="1" type="ORF">PXEA_LOCUS24169</name>
</gene>
<protein>
    <submittedName>
        <fullName evidence="1">Uncharacterized protein</fullName>
    </submittedName>
</protein>
<feature type="non-terminal residue" evidence="1">
    <location>
        <position position="181"/>
    </location>
</feature>
<dbReference type="Proteomes" id="UP000784294">
    <property type="component" value="Unassembled WGS sequence"/>
</dbReference>
<evidence type="ECO:0000313" key="1">
    <source>
        <dbReference type="EMBL" id="VEL30729.1"/>
    </source>
</evidence>
<reference evidence="1" key="1">
    <citation type="submission" date="2018-11" db="EMBL/GenBank/DDBJ databases">
        <authorList>
            <consortium name="Pathogen Informatics"/>
        </authorList>
    </citation>
    <scope>NUCLEOTIDE SEQUENCE</scope>
</reference>
<proteinExistence type="predicted"/>
<sequence>MSASPVHANILATGGVDGRFFIWNLARHRRASSQLHHSSLHKPRQQSGIPIADELETVAALADRLADDSDDQEVGCDSWMWDHHLGRSRPDHLLCRYRYPPGQIEPGLGLIWAPPFDLSPPEAPSYAVTHISNASGNFSGMQGSILSNAQFHRGSLVSRASSASHILPSLNGRVSSARHLR</sequence>
<name>A0A448X8K4_9PLAT</name>
<organism evidence="1 2">
    <name type="scientific">Protopolystoma xenopodis</name>
    <dbReference type="NCBI Taxonomy" id="117903"/>
    <lineage>
        <taxon>Eukaryota</taxon>
        <taxon>Metazoa</taxon>
        <taxon>Spiralia</taxon>
        <taxon>Lophotrochozoa</taxon>
        <taxon>Platyhelminthes</taxon>
        <taxon>Monogenea</taxon>
        <taxon>Polyopisthocotylea</taxon>
        <taxon>Polystomatidea</taxon>
        <taxon>Polystomatidae</taxon>
        <taxon>Protopolystoma</taxon>
    </lineage>
</organism>
<accession>A0A448X8K4</accession>
<dbReference type="EMBL" id="CAAALY010114956">
    <property type="protein sequence ID" value="VEL30729.1"/>
    <property type="molecule type" value="Genomic_DNA"/>
</dbReference>